<gene>
    <name evidence="5" type="ORF">MATL_G00117920</name>
</gene>
<dbReference type="SUPFAM" id="SSF49265">
    <property type="entry name" value="Fibronectin type III"/>
    <property type="match status" value="2"/>
</dbReference>
<feature type="region of interest" description="Disordered" evidence="1">
    <location>
        <begin position="318"/>
        <end position="398"/>
    </location>
</feature>
<organism evidence="5 6">
    <name type="scientific">Megalops atlanticus</name>
    <name type="common">Tarpon</name>
    <name type="synonym">Clupea gigantea</name>
    <dbReference type="NCBI Taxonomy" id="7932"/>
    <lineage>
        <taxon>Eukaryota</taxon>
        <taxon>Metazoa</taxon>
        <taxon>Chordata</taxon>
        <taxon>Craniata</taxon>
        <taxon>Vertebrata</taxon>
        <taxon>Euteleostomi</taxon>
        <taxon>Actinopterygii</taxon>
        <taxon>Neopterygii</taxon>
        <taxon>Teleostei</taxon>
        <taxon>Elopiformes</taxon>
        <taxon>Megalopidae</taxon>
        <taxon>Megalops</taxon>
    </lineage>
</organism>
<feature type="chain" id="PRO_5038802670" evidence="2">
    <location>
        <begin position="25"/>
        <end position="467"/>
    </location>
</feature>
<dbReference type="PANTHER" id="PTHR20859">
    <property type="entry name" value="INTERFERON/INTERLEUKIN RECEPTOR"/>
    <property type="match status" value="1"/>
</dbReference>
<accession>A0A9D3PZ80</accession>
<dbReference type="InterPro" id="IPR050650">
    <property type="entry name" value="Type-II_Cytokine-TF_Rcpt"/>
</dbReference>
<keyword evidence="6" id="KW-1185">Reference proteome</keyword>
<comment type="caution">
    <text evidence="5">The sequence shown here is derived from an EMBL/GenBank/DDBJ whole genome shotgun (WGS) entry which is preliminary data.</text>
</comment>
<feature type="domain" description="Fibronectin type-III" evidence="3">
    <location>
        <begin position="10"/>
        <end position="114"/>
    </location>
</feature>
<dbReference type="GO" id="GO:0004896">
    <property type="term" value="F:cytokine receptor activity"/>
    <property type="evidence" value="ECO:0007669"/>
    <property type="project" value="TreeGrafter"/>
</dbReference>
<dbReference type="AlphaFoldDB" id="A0A9D3PZ80"/>
<dbReference type="InterPro" id="IPR036116">
    <property type="entry name" value="FN3_sf"/>
</dbReference>
<dbReference type="OrthoDB" id="8805892at2759"/>
<evidence type="ECO:0000313" key="6">
    <source>
        <dbReference type="Proteomes" id="UP001046870"/>
    </source>
</evidence>
<feature type="signal peptide" evidence="2">
    <location>
        <begin position="1"/>
        <end position="24"/>
    </location>
</feature>
<dbReference type="InterPro" id="IPR013783">
    <property type="entry name" value="Ig-like_fold"/>
</dbReference>
<name>A0A9D3PZ80_MEGAT</name>
<keyword evidence="2" id="KW-0732">Signal</keyword>
<dbReference type="Gene3D" id="2.60.40.10">
    <property type="entry name" value="Immunoglobulins"/>
    <property type="match status" value="1"/>
</dbReference>
<dbReference type="InterPro" id="IPR003961">
    <property type="entry name" value="FN3_dom"/>
</dbReference>
<dbReference type="PANTHER" id="PTHR20859:SF94">
    <property type="entry name" value="CYTOKINE RECEPTOR FAMILY MEMBER B7"/>
    <property type="match status" value="1"/>
</dbReference>
<evidence type="ECO:0000256" key="2">
    <source>
        <dbReference type="SAM" id="SignalP"/>
    </source>
</evidence>
<feature type="compositionally biased region" description="Basic and acidic residues" evidence="1">
    <location>
        <begin position="318"/>
        <end position="329"/>
    </location>
</feature>
<proteinExistence type="predicted"/>
<sequence length="467" mass="51993">MDYRSWICTLVLLLFFSPWEYGAGHSLADTSNVTVVMWEGEVTLTWVPPVGAPTSAHYQVATAKYTRASLKWTVVPGCEFTLQNSCNLTDIITNIKHYYVAEVQLATKQNTSQWKSRSQRFSRKDSQLRPPVLTLSVSPTSVKVRVPRTPALRAVFGHGLQYFYYLRENGKDKEWNIAVKWEEYKDGRTIEGNEEFKHLQWGQMYCVRAMVKSDFGIAVSQMSSEQCVILPEPDWYRPMVWTFITLSAVAALASLVQLCSFLKRPEKLPSTLKSPGSNWRPLSLNEVPVEVVTDKGWLLLGRKTEGKGGEMAEKMRMAEKEEGEERRGSMDSGVSMDQPSSEKDGEEGVMRQREDSGCGSLGESDGNSSNIRGVSGKLPLLGGKNTRHGTQQKEGSGMGVGCQYSGAQSMEGEDCEHPPEVEVVMGDGYRCQRPSFVVIQANEKDEAKAETPSDTDNSIVIAVGKRL</sequence>
<dbReference type="Pfam" id="PF09294">
    <property type="entry name" value="Interfer-bind"/>
    <property type="match status" value="1"/>
</dbReference>
<dbReference type="Proteomes" id="UP001046870">
    <property type="component" value="Chromosome 9"/>
</dbReference>
<evidence type="ECO:0000256" key="1">
    <source>
        <dbReference type="SAM" id="MobiDB-lite"/>
    </source>
</evidence>
<reference evidence="5" key="1">
    <citation type="submission" date="2021-01" db="EMBL/GenBank/DDBJ databases">
        <authorList>
            <person name="Zahm M."/>
            <person name="Roques C."/>
            <person name="Cabau C."/>
            <person name="Klopp C."/>
            <person name="Donnadieu C."/>
            <person name="Jouanno E."/>
            <person name="Lampietro C."/>
            <person name="Louis A."/>
            <person name="Herpin A."/>
            <person name="Echchiki A."/>
            <person name="Berthelot C."/>
            <person name="Parey E."/>
            <person name="Roest-Crollius H."/>
            <person name="Braasch I."/>
            <person name="Postlethwait J."/>
            <person name="Bobe J."/>
            <person name="Montfort J."/>
            <person name="Bouchez O."/>
            <person name="Begum T."/>
            <person name="Mejri S."/>
            <person name="Adams A."/>
            <person name="Chen W.-J."/>
            <person name="Guiguen Y."/>
        </authorList>
    </citation>
    <scope>NUCLEOTIDE SEQUENCE</scope>
    <source>
        <strain evidence="5">YG-15Mar2019-1</strain>
        <tissue evidence="5">Brain</tissue>
    </source>
</reference>
<evidence type="ECO:0000313" key="5">
    <source>
        <dbReference type="EMBL" id="KAG7470827.1"/>
    </source>
</evidence>
<dbReference type="GO" id="GO:0005886">
    <property type="term" value="C:plasma membrane"/>
    <property type="evidence" value="ECO:0007669"/>
    <property type="project" value="TreeGrafter"/>
</dbReference>
<protein>
    <submittedName>
        <fullName evidence="5">Uncharacterized protein</fullName>
    </submittedName>
</protein>
<evidence type="ECO:0000259" key="4">
    <source>
        <dbReference type="Pfam" id="PF09294"/>
    </source>
</evidence>
<feature type="compositionally biased region" description="Basic and acidic residues" evidence="1">
    <location>
        <begin position="340"/>
        <end position="356"/>
    </location>
</feature>
<feature type="domain" description="Interferon/interleukin receptor" evidence="4">
    <location>
        <begin position="127"/>
        <end position="228"/>
    </location>
</feature>
<dbReference type="EMBL" id="JAFDVH010000009">
    <property type="protein sequence ID" value="KAG7470827.1"/>
    <property type="molecule type" value="Genomic_DNA"/>
</dbReference>
<evidence type="ECO:0000259" key="3">
    <source>
        <dbReference type="Pfam" id="PF01108"/>
    </source>
</evidence>
<dbReference type="Pfam" id="PF01108">
    <property type="entry name" value="Tissue_fac"/>
    <property type="match status" value="1"/>
</dbReference>
<dbReference type="InterPro" id="IPR015373">
    <property type="entry name" value="Interferon/interleukin_rcp_dom"/>
</dbReference>